<reference evidence="2 3" key="1">
    <citation type="journal article" date="2017" name="Nature">
        <title>The Apostasia genome and the evolution of orchids.</title>
        <authorList>
            <person name="Zhang G.Q."/>
            <person name="Liu K.W."/>
            <person name="Li Z."/>
            <person name="Lohaus R."/>
            <person name="Hsiao Y.Y."/>
            <person name="Niu S.C."/>
            <person name="Wang J.Y."/>
            <person name="Lin Y.C."/>
            <person name="Xu Q."/>
            <person name="Chen L.J."/>
            <person name="Yoshida K."/>
            <person name="Fujiwara S."/>
            <person name="Wang Z.W."/>
            <person name="Zhang Y.Q."/>
            <person name="Mitsuda N."/>
            <person name="Wang M."/>
            <person name="Liu G.H."/>
            <person name="Pecoraro L."/>
            <person name="Huang H.X."/>
            <person name="Xiao X.J."/>
            <person name="Lin M."/>
            <person name="Wu X.Y."/>
            <person name="Wu W.L."/>
            <person name="Chen Y.Y."/>
            <person name="Chang S.B."/>
            <person name="Sakamoto S."/>
            <person name="Ohme-Takagi M."/>
            <person name="Yagi M."/>
            <person name="Zeng S.J."/>
            <person name="Shen C.Y."/>
            <person name="Yeh C.M."/>
            <person name="Luo Y.B."/>
            <person name="Tsai W.C."/>
            <person name="Van de Peer Y."/>
            <person name="Liu Z.J."/>
        </authorList>
    </citation>
    <scope>NUCLEOTIDE SEQUENCE [LARGE SCALE GENOMIC DNA]</scope>
    <source>
        <strain evidence="3">cv. Shenzhen</strain>
        <tissue evidence="2">Stem</tissue>
    </source>
</reference>
<sequence length="213" mass="21702">MKESGGDRMLAQNLPAMAAPSSSAPEPTADTVTPPRPSSSAGGNPSKPFRSNATNTPVIRPPIFPPQPLLGKPLNPSAAPSPSHGVLYPVGATAHRGFNVRSAGGGRSTDQLVSVANPAGYLRSSSPMAVMNFAAAVAAASQARPYVYGGADHAMAVAALAHGMRPPPPQGQQQSYQSAVPRPGPPRGASLPAKVVSVPVNPLVPELSDTKER</sequence>
<protein>
    <submittedName>
        <fullName evidence="2">Uncharacterized protein</fullName>
    </submittedName>
</protein>
<evidence type="ECO:0000313" key="2">
    <source>
        <dbReference type="EMBL" id="PKA47151.1"/>
    </source>
</evidence>
<dbReference type="AlphaFoldDB" id="A0A2H9ZV20"/>
<evidence type="ECO:0000256" key="1">
    <source>
        <dbReference type="SAM" id="MobiDB-lite"/>
    </source>
</evidence>
<proteinExistence type="predicted"/>
<name>A0A2H9ZV20_9ASPA</name>
<feature type="compositionally biased region" description="Pro residues" evidence="1">
    <location>
        <begin position="59"/>
        <end position="68"/>
    </location>
</feature>
<dbReference type="EMBL" id="KZ453539">
    <property type="protein sequence ID" value="PKA47151.1"/>
    <property type="molecule type" value="Genomic_DNA"/>
</dbReference>
<feature type="compositionally biased region" description="Polar residues" evidence="1">
    <location>
        <begin position="38"/>
        <end position="56"/>
    </location>
</feature>
<dbReference type="Proteomes" id="UP000236161">
    <property type="component" value="Unassembled WGS sequence"/>
</dbReference>
<gene>
    <name evidence="2" type="ORF">AXF42_Ash017096</name>
</gene>
<organism evidence="2 3">
    <name type="scientific">Apostasia shenzhenica</name>
    <dbReference type="NCBI Taxonomy" id="1088818"/>
    <lineage>
        <taxon>Eukaryota</taxon>
        <taxon>Viridiplantae</taxon>
        <taxon>Streptophyta</taxon>
        <taxon>Embryophyta</taxon>
        <taxon>Tracheophyta</taxon>
        <taxon>Spermatophyta</taxon>
        <taxon>Magnoliopsida</taxon>
        <taxon>Liliopsida</taxon>
        <taxon>Asparagales</taxon>
        <taxon>Orchidaceae</taxon>
        <taxon>Apostasioideae</taxon>
        <taxon>Apostasia</taxon>
    </lineage>
</organism>
<dbReference type="OrthoDB" id="1735564at2759"/>
<accession>A0A2H9ZV20</accession>
<keyword evidence="3" id="KW-1185">Reference proteome</keyword>
<feature type="region of interest" description="Disordered" evidence="1">
    <location>
        <begin position="1"/>
        <end position="82"/>
    </location>
</feature>
<feature type="region of interest" description="Disordered" evidence="1">
    <location>
        <begin position="162"/>
        <end position="195"/>
    </location>
</feature>
<feature type="compositionally biased region" description="Low complexity" evidence="1">
    <location>
        <begin position="15"/>
        <end position="27"/>
    </location>
</feature>
<evidence type="ECO:0000313" key="3">
    <source>
        <dbReference type="Proteomes" id="UP000236161"/>
    </source>
</evidence>